<keyword evidence="3" id="KW-1185">Reference proteome</keyword>
<dbReference type="OrthoDB" id="2665102at2"/>
<dbReference type="AlphaFoldDB" id="A0A430JD86"/>
<dbReference type="EMBL" id="RXHU01000040">
    <property type="protein sequence ID" value="RTE09032.1"/>
    <property type="molecule type" value="Genomic_DNA"/>
</dbReference>
<protein>
    <submittedName>
        <fullName evidence="2">Uncharacterized protein</fullName>
    </submittedName>
</protein>
<feature type="transmembrane region" description="Helical" evidence="1">
    <location>
        <begin position="29"/>
        <end position="49"/>
    </location>
</feature>
<name>A0A430JD86_9BACL</name>
<evidence type="ECO:0000313" key="2">
    <source>
        <dbReference type="EMBL" id="RTE09032.1"/>
    </source>
</evidence>
<keyword evidence="1" id="KW-0472">Membrane</keyword>
<evidence type="ECO:0000256" key="1">
    <source>
        <dbReference type="SAM" id="Phobius"/>
    </source>
</evidence>
<evidence type="ECO:0000313" key="3">
    <source>
        <dbReference type="Proteomes" id="UP000276128"/>
    </source>
</evidence>
<dbReference type="RefSeq" id="WP_126141912.1">
    <property type="nucleotide sequence ID" value="NZ_RXHU01000040.1"/>
</dbReference>
<keyword evidence="1" id="KW-0812">Transmembrane</keyword>
<comment type="caution">
    <text evidence="2">The sequence shown here is derived from an EMBL/GenBank/DDBJ whole genome shotgun (WGS) entry which is preliminary data.</text>
</comment>
<organism evidence="2 3">
    <name type="scientific">Paenibacillus whitsoniae</name>
    <dbReference type="NCBI Taxonomy" id="2496558"/>
    <lineage>
        <taxon>Bacteria</taxon>
        <taxon>Bacillati</taxon>
        <taxon>Bacillota</taxon>
        <taxon>Bacilli</taxon>
        <taxon>Bacillales</taxon>
        <taxon>Paenibacillaceae</taxon>
        <taxon>Paenibacillus</taxon>
    </lineage>
</organism>
<keyword evidence="1" id="KW-1133">Transmembrane helix</keyword>
<sequence length="65" mass="7803">MILMTILFVAIGTYEFHYMYKRGRKKRTYWIVALSMLAAYLLDMSVYTIRDLPGFNQAISFFFKF</sequence>
<gene>
    <name evidence="2" type="ORF">EJQ19_14300</name>
</gene>
<accession>A0A430JD86</accession>
<proteinExistence type="predicted"/>
<dbReference type="Proteomes" id="UP000276128">
    <property type="component" value="Unassembled WGS sequence"/>
</dbReference>
<reference evidence="2 3" key="1">
    <citation type="submission" date="2018-12" db="EMBL/GenBank/DDBJ databases">
        <title>Bacillus ochoae sp. nov., Paenibacillus whitsoniae sp. nov., Paenibacillus spiritus sp. nov. Isolated from the Mars Exploration Rover during spacecraft assembly.</title>
        <authorList>
            <person name="Seuylemezian A."/>
            <person name="Vaishampayan P."/>
        </authorList>
    </citation>
    <scope>NUCLEOTIDE SEQUENCE [LARGE SCALE GENOMIC DNA]</scope>
    <source>
        <strain evidence="2 3">MER 54</strain>
    </source>
</reference>